<dbReference type="OrthoDB" id="6419159at2759"/>
<comment type="caution">
    <text evidence="2">The sequence shown here is derived from an EMBL/GenBank/DDBJ whole genome shotgun (WGS) entry which is preliminary data.</text>
</comment>
<dbReference type="AlphaFoldDB" id="A0A8X6NMT5"/>
<gene>
    <name evidence="2" type="primary">AVEN_138276_1</name>
    <name evidence="2" type="ORF">NPIL_426601</name>
</gene>
<dbReference type="EMBL" id="BMAW01059498">
    <property type="protein sequence ID" value="GFT21441.1"/>
    <property type="molecule type" value="Genomic_DNA"/>
</dbReference>
<organism evidence="2 3">
    <name type="scientific">Nephila pilipes</name>
    <name type="common">Giant wood spider</name>
    <name type="synonym">Nephila maculata</name>
    <dbReference type="NCBI Taxonomy" id="299642"/>
    <lineage>
        <taxon>Eukaryota</taxon>
        <taxon>Metazoa</taxon>
        <taxon>Ecdysozoa</taxon>
        <taxon>Arthropoda</taxon>
        <taxon>Chelicerata</taxon>
        <taxon>Arachnida</taxon>
        <taxon>Araneae</taxon>
        <taxon>Araneomorphae</taxon>
        <taxon>Entelegynae</taxon>
        <taxon>Araneoidea</taxon>
        <taxon>Nephilidae</taxon>
        <taxon>Nephila</taxon>
    </lineage>
</organism>
<accession>A0A8X6NMT5</accession>
<reference evidence="2" key="1">
    <citation type="submission" date="2020-08" db="EMBL/GenBank/DDBJ databases">
        <title>Multicomponent nature underlies the extraordinary mechanical properties of spider dragline silk.</title>
        <authorList>
            <person name="Kono N."/>
            <person name="Nakamura H."/>
            <person name="Mori M."/>
            <person name="Yoshida Y."/>
            <person name="Ohtoshi R."/>
            <person name="Malay A.D."/>
            <person name="Moran D.A.P."/>
            <person name="Tomita M."/>
            <person name="Numata K."/>
            <person name="Arakawa K."/>
        </authorList>
    </citation>
    <scope>NUCLEOTIDE SEQUENCE</scope>
</reference>
<evidence type="ECO:0000313" key="2">
    <source>
        <dbReference type="EMBL" id="GFT21441.1"/>
    </source>
</evidence>
<dbReference type="GO" id="GO:0008527">
    <property type="term" value="F:taste receptor activity"/>
    <property type="evidence" value="ECO:0007669"/>
    <property type="project" value="InterPro"/>
</dbReference>
<sequence length="140" mass="15651">MSFPIFLIASGDFMAIIYGVVKLDPLNNLPGYDPRIIKYTYAIIFISLRGIVSFLCISSAASDVHEASKNAEDVQKDMLKWILIAGKKADIQELVPFSVLRNNPPFVLSAWGVFRFTKGLFLSVFGNVLTYSLLIMQILK</sequence>
<dbReference type="Proteomes" id="UP000887013">
    <property type="component" value="Unassembled WGS sequence"/>
</dbReference>
<keyword evidence="3" id="KW-1185">Reference proteome</keyword>
<evidence type="ECO:0000256" key="1">
    <source>
        <dbReference type="SAM" id="Phobius"/>
    </source>
</evidence>
<feature type="transmembrane region" description="Helical" evidence="1">
    <location>
        <begin position="119"/>
        <end position="139"/>
    </location>
</feature>
<keyword evidence="1" id="KW-0812">Transmembrane</keyword>
<keyword evidence="1" id="KW-0472">Membrane</keyword>
<keyword evidence="1" id="KW-1133">Transmembrane helix</keyword>
<name>A0A8X6NMT5_NEPPI</name>
<feature type="transmembrane region" description="Helical" evidence="1">
    <location>
        <begin position="39"/>
        <end position="61"/>
    </location>
</feature>
<evidence type="ECO:0000313" key="3">
    <source>
        <dbReference type="Proteomes" id="UP000887013"/>
    </source>
</evidence>
<protein>
    <recommendedName>
        <fullName evidence="4">Gustatory receptor</fullName>
    </recommendedName>
</protein>
<dbReference type="Pfam" id="PF06151">
    <property type="entry name" value="Trehalose_recp"/>
    <property type="match status" value="1"/>
</dbReference>
<proteinExistence type="predicted"/>
<dbReference type="InterPro" id="IPR009318">
    <property type="entry name" value="Gustatory_rcpt"/>
</dbReference>
<dbReference type="GO" id="GO:0016020">
    <property type="term" value="C:membrane"/>
    <property type="evidence" value="ECO:0007669"/>
    <property type="project" value="InterPro"/>
</dbReference>
<evidence type="ECO:0008006" key="4">
    <source>
        <dbReference type="Google" id="ProtNLM"/>
    </source>
</evidence>